<organism evidence="1 2">
    <name type="scientific">Sphingomonas kyeonggiensis</name>
    <dbReference type="NCBI Taxonomy" id="1268553"/>
    <lineage>
        <taxon>Bacteria</taxon>
        <taxon>Pseudomonadati</taxon>
        <taxon>Pseudomonadota</taxon>
        <taxon>Alphaproteobacteria</taxon>
        <taxon>Sphingomonadales</taxon>
        <taxon>Sphingomonadaceae</taxon>
        <taxon>Sphingomonas</taxon>
    </lineage>
</organism>
<dbReference type="InterPro" id="IPR053855">
    <property type="entry name" value="DUF6931"/>
</dbReference>
<dbReference type="EMBL" id="JACIEH010000002">
    <property type="protein sequence ID" value="MBB4099021.1"/>
    <property type="molecule type" value="Genomic_DNA"/>
</dbReference>
<protein>
    <submittedName>
        <fullName evidence="1">Uncharacterized protein</fullName>
    </submittedName>
</protein>
<comment type="caution">
    <text evidence="1">The sequence shown here is derived from an EMBL/GenBank/DDBJ whole genome shotgun (WGS) entry which is preliminary data.</text>
</comment>
<evidence type="ECO:0000313" key="1">
    <source>
        <dbReference type="EMBL" id="MBB4099021.1"/>
    </source>
</evidence>
<reference evidence="1 2" key="1">
    <citation type="submission" date="2020-08" db="EMBL/GenBank/DDBJ databases">
        <title>Genomic Encyclopedia of Type Strains, Phase IV (KMG-IV): sequencing the most valuable type-strain genomes for metagenomic binning, comparative biology and taxonomic classification.</title>
        <authorList>
            <person name="Goeker M."/>
        </authorList>
    </citation>
    <scope>NUCLEOTIDE SEQUENCE [LARGE SCALE GENOMIC DNA]</scope>
    <source>
        <strain evidence="1 2">DSM 101806</strain>
    </source>
</reference>
<dbReference type="Pfam" id="PF22011">
    <property type="entry name" value="DUF6931"/>
    <property type="match status" value="1"/>
</dbReference>
<name>A0A7W6NXT3_9SPHN</name>
<sequence length="185" mass="19956">MEPWRSVHLTKARQVGELMELRGAELPSPDISVRAHYETLRASNPSKAVSYIGHALPRREAIHWAAGLIDPKLSENAPAERATLDSARLWLDAPDDDKRRQAYAAAQSADREAPERSLATAIFYSGGSIAPEGVAPVQPAPGLANRLAVVAVVQAAWRSTDPKGFLAQALERAEAIAEHGIQPSK</sequence>
<gene>
    <name evidence="1" type="ORF">GGR46_002585</name>
</gene>
<dbReference type="RefSeq" id="WP_183998288.1">
    <property type="nucleotide sequence ID" value="NZ_JACIEH010000002.1"/>
</dbReference>
<dbReference type="Proteomes" id="UP000557392">
    <property type="component" value="Unassembled WGS sequence"/>
</dbReference>
<proteinExistence type="predicted"/>
<accession>A0A7W6NXT3</accession>
<evidence type="ECO:0000313" key="2">
    <source>
        <dbReference type="Proteomes" id="UP000557392"/>
    </source>
</evidence>
<keyword evidence="2" id="KW-1185">Reference proteome</keyword>
<dbReference type="AlphaFoldDB" id="A0A7W6NXT3"/>